<feature type="domain" description="VWFD" evidence="3">
    <location>
        <begin position="977"/>
        <end position="1157"/>
    </location>
</feature>
<dbReference type="PROSITE" id="PS51233">
    <property type="entry name" value="VWFD"/>
    <property type="match status" value="3"/>
</dbReference>
<sequence length="1501" mass="165404">MLPIKEGPVARRKRVSTGCAPFLKSKEISVVKAMGLLLLLFLAGLMLQNGQGLSSSQGKQFITAFMENFETNRPSETSLKLFLVGHGNDTRVTVTVTRSSSRQIYSVAGDETVPVDLPTSLEMKGSGFFTHSIVIEAEHDISVVSFNRKLYSIASMTVHPVHELGSTYYIITPPGSKVASYQKELAVIAWQNPTQVTIELQGEVVYQGQSYGAGRTLTVPLKAFQVLQLQSDDDLSGTRLQSSAPVAVLSGHVCVQENYYCDHVAEQLLPVSKWGKTFIIPPVPLQTGLDIIYVVASQNTRVVYQSGQNKGFQDMVAGEIAQFPLQFPQAFYISADAGIQVVLFFTGIKTGNIGYDPFLINIPDISSYGLAYRIDGLRKFDNHILIIAKSSETVTWDKSVVAGVQWQLIPDSEYSWGEYQWKADINQRSVFLEILQAPFGVLAYGNKNYEGYGFAPSPFGTLAPVPVPDPVQLTCPENSHYLSCGNACPATCSDRTAPSRCKNTCAEVCQCDPGYLFSGEKCVPQESCNCTYKGVTYRAGEEFWADENCQSHCRCDNKLGKTVCVKSSCKAKTKCIVVNGVRGCHATTYSTCIASGDPHYLTFDGTKYDFMGSCVYQLAGICSKNPALTPFLVTVENDIRGNKAVSFTKAVTLEVYNMTISLSKSAPHQIEVNGVLVDLPFSYENKLNVYRSGVHGFIQTDFDLTVTFDWSSYSRVILPSTYANLVCGLCGNANQNPHDDFDVQDGSQTSDIIQFANSWKVKDVPGCATGCTGKCLQCSDTEKRTYQAERYCGILTKRNGPFAPCHRTINPTKFFEDCVFDTCTYKGHPNVFCEAIATYATTCQAQNIQIKPWRSTSFCSFSCPLNSHYELCGNGCPSTCHSFVTPSSCDAPCTEGCFCDSGFILNGDECVPVAECGCVHEGRYYKKRAEFYPTNTCQEKCRCVDDGAVDCHQFSCGSYEECRVENGIQGCYPIGYGTVATSGGFHYITFDGKTFDFPGSSSYILTQVTDKDNQQVKFSVVVEHENADNESLLDITSVVTYIHGNTIVLERGKRWQVKVEDELYNLPFSGDNGKLWINQEGNNIIIQSSEGFKVIYDIANYVEVFVPRIYQEQTSGLGGNFNDNLDDDFMLPDGTLTSSADDFGISWEVPTIGSICSENCVQKFPAYDEARTSQYEGDRYCGLITLESGPFKDCHSFVGPAEFFHSCLYDMQVVGEGALCQNLQAYTAKCQAAGAEIDDWRTAVSCPFFCPANSHYETCIRACDSSCASFYTTVQCTKNCFEGCRCNDGYMFDGDACVPLEKCGCTHNGLYLKAGESIFSTNCTKKCSCQVLDQITCEETACRSGEICVVQNGVRGCERREGQCKISPEAQLVSFDGTSARWNFCGGVYDVSSLCDESDPSWFRISVNIGKDCEDNLSVVKAVHVFFGEAVITLKKNNRIWVNGRSVNLPYKVSKRLTLSKDQDGIVMDRASDVQVYFSLDGLLKWTSCFVENQPVQCVLP</sequence>
<name>A0AAW1AXV7_CROAD</name>
<feature type="domain" description="VWFD" evidence="3">
    <location>
        <begin position="1362"/>
        <end position="1501"/>
    </location>
</feature>
<dbReference type="GO" id="GO:0031012">
    <property type="term" value="C:extracellular matrix"/>
    <property type="evidence" value="ECO:0007669"/>
    <property type="project" value="TreeGrafter"/>
</dbReference>
<accession>A0AAW1AXV7</accession>
<organism evidence="4 5">
    <name type="scientific">Crotalus adamanteus</name>
    <name type="common">Eastern diamondback rattlesnake</name>
    <dbReference type="NCBI Taxonomy" id="8729"/>
    <lineage>
        <taxon>Eukaryota</taxon>
        <taxon>Metazoa</taxon>
        <taxon>Chordata</taxon>
        <taxon>Craniata</taxon>
        <taxon>Vertebrata</taxon>
        <taxon>Euteleostomi</taxon>
        <taxon>Lepidosauria</taxon>
        <taxon>Squamata</taxon>
        <taxon>Bifurcata</taxon>
        <taxon>Unidentata</taxon>
        <taxon>Episquamata</taxon>
        <taxon>Toxicofera</taxon>
        <taxon>Serpentes</taxon>
        <taxon>Colubroidea</taxon>
        <taxon>Viperidae</taxon>
        <taxon>Crotalinae</taxon>
        <taxon>Crotalus</taxon>
    </lineage>
</organism>
<dbReference type="Proteomes" id="UP001474421">
    <property type="component" value="Unassembled WGS sequence"/>
</dbReference>
<dbReference type="Gene3D" id="2.10.25.10">
    <property type="entry name" value="Laminin"/>
    <property type="match status" value="3"/>
</dbReference>
<dbReference type="InterPro" id="IPR036084">
    <property type="entry name" value="Ser_inhib-like_sf"/>
</dbReference>
<gene>
    <name evidence="4" type="ORF">NXF25_015132</name>
</gene>
<evidence type="ECO:0000259" key="3">
    <source>
        <dbReference type="PROSITE" id="PS51233"/>
    </source>
</evidence>
<dbReference type="Pfam" id="PF17517">
    <property type="entry name" value="IgGFc_binding"/>
    <property type="match status" value="1"/>
</dbReference>
<dbReference type="Pfam" id="PF08742">
    <property type="entry name" value="C8"/>
    <property type="match status" value="2"/>
</dbReference>
<dbReference type="GO" id="GO:0005615">
    <property type="term" value="C:extracellular space"/>
    <property type="evidence" value="ECO:0007669"/>
    <property type="project" value="TreeGrafter"/>
</dbReference>
<dbReference type="InterPro" id="IPR050780">
    <property type="entry name" value="Mucin_vWF_Thrombospondin_sf"/>
</dbReference>
<dbReference type="InterPro" id="IPR035234">
    <property type="entry name" value="IgGFc-bd_N"/>
</dbReference>
<proteinExistence type="predicted"/>
<dbReference type="EMBL" id="JAOTOJ010000011">
    <property type="protein sequence ID" value="KAK9394604.1"/>
    <property type="molecule type" value="Genomic_DNA"/>
</dbReference>
<reference evidence="4 5" key="1">
    <citation type="journal article" date="2024" name="Proc. Natl. Acad. Sci. U.S.A.">
        <title>The genetic regulatory architecture and epigenomic basis for age-related changes in rattlesnake venom.</title>
        <authorList>
            <person name="Hogan M.P."/>
            <person name="Holding M.L."/>
            <person name="Nystrom G.S."/>
            <person name="Colston T.J."/>
            <person name="Bartlett D.A."/>
            <person name="Mason A.J."/>
            <person name="Ellsworth S.A."/>
            <person name="Rautsaw R.M."/>
            <person name="Lawrence K.C."/>
            <person name="Strickland J.L."/>
            <person name="He B."/>
            <person name="Fraser P."/>
            <person name="Margres M.J."/>
            <person name="Gilbert D.M."/>
            <person name="Gibbs H.L."/>
            <person name="Parkinson C.L."/>
            <person name="Rokyta D.R."/>
        </authorList>
    </citation>
    <scope>NUCLEOTIDE SEQUENCE [LARGE SCALE GENOMIC DNA]</scope>
    <source>
        <strain evidence="4">DRR0105</strain>
    </source>
</reference>
<dbReference type="InterPro" id="IPR002919">
    <property type="entry name" value="TIL_dom"/>
</dbReference>
<feature type="domain" description="VWFD" evidence="3">
    <location>
        <begin position="590"/>
        <end position="768"/>
    </location>
</feature>
<evidence type="ECO:0000313" key="4">
    <source>
        <dbReference type="EMBL" id="KAK9394604.1"/>
    </source>
</evidence>
<dbReference type="InterPro" id="IPR001846">
    <property type="entry name" value="VWF_type-D"/>
</dbReference>
<dbReference type="FunFam" id="2.10.25.10:FF:000055">
    <property type="entry name" value="alpha-tectorin isoform X1"/>
    <property type="match status" value="3"/>
</dbReference>
<dbReference type="PANTHER" id="PTHR11339:SF244">
    <property type="entry name" value="IGGFC-BINDING PROTEIN"/>
    <property type="match status" value="1"/>
</dbReference>
<dbReference type="Pfam" id="PF01826">
    <property type="entry name" value="TIL"/>
    <property type="match status" value="3"/>
</dbReference>
<comment type="caution">
    <text evidence="4">The sequence shown here is derived from an EMBL/GenBank/DDBJ whole genome shotgun (WGS) entry which is preliminary data.</text>
</comment>
<evidence type="ECO:0000256" key="1">
    <source>
        <dbReference type="ARBA" id="ARBA00023157"/>
    </source>
</evidence>
<dbReference type="InterPro" id="IPR014853">
    <property type="entry name" value="VWF/SSPO/ZAN-like_Cys-rich_dom"/>
</dbReference>
<dbReference type="Pfam" id="PF00094">
    <property type="entry name" value="VWD"/>
    <property type="match status" value="3"/>
</dbReference>
<dbReference type="PANTHER" id="PTHR11339">
    <property type="entry name" value="EXTRACELLULAR MATRIX GLYCOPROTEIN RELATED"/>
    <property type="match status" value="1"/>
</dbReference>
<dbReference type="CDD" id="cd19941">
    <property type="entry name" value="TIL"/>
    <property type="match status" value="3"/>
</dbReference>
<dbReference type="Pfam" id="PF12714">
    <property type="entry name" value="TILa"/>
    <property type="match status" value="2"/>
</dbReference>
<keyword evidence="1" id="KW-1015">Disulfide bond</keyword>
<protein>
    <submittedName>
        <fullName evidence="4">IgGFc-binding protein-like</fullName>
    </submittedName>
</protein>
<dbReference type="SUPFAM" id="SSF57567">
    <property type="entry name" value="Serine protease inhibitors"/>
    <property type="match status" value="3"/>
</dbReference>
<dbReference type="SMART" id="SM00216">
    <property type="entry name" value="VWD"/>
    <property type="match status" value="2"/>
</dbReference>
<keyword evidence="2" id="KW-0325">Glycoprotein</keyword>
<dbReference type="SMART" id="SM00832">
    <property type="entry name" value="C8"/>
    <property type="match status" value="2"/>
</dbReference>
<keyword evidence="5" id="KW-1185">Reference proteome</keyword>
<dbReference type="InterPro" id="IPR025615">
    <property type="entry name" value="TILa_dom"/>
</dbReference>
<evidence type="ECO:0000313" key="5">
    <source>
        <dbReference type="Proteomes" id="UP001474421"/>
    </source>
</evidence>
<evidence type="ECO:0000256" key="2">
    <source>
        <dbReference type="ARBA" id="ARBA00023180"/>
    </source>
</evidence>